<dbReference type="RefSeq" id="WP_227323027.1">
    <property type="nucleotide sequence ID" value="NZ_JAESVB010000013.1"/>
</dbReference>
<name>A0A963YUL3_9PROT</name>
<proteinExistence type="predicted"/>
<gene>
    <name evidence="1" type="ORF">ASILVAE211_19410</name>
</gene>
<reference evidence="1" key="2">
    <citation type="submission" date="2021-01" db="EMBL/GenBank/DDBJ databases">
        <authorList>
            <person name="Mieszkin S."/>
            <person name="Pouder E."/>
            <person name="Alain K."/>
        </authorList>
    </citation>
    <scope>NUCLEOTIDE SEQUENCE</scope>
    <source>
        <strain evidence="1">HW T2.11</strain>
    </source>
</reference>
<protein>
    <submittedName>
        <fullName evidence="1">Uncharacterized protein</fullName>
    </submittedName>
</protein>
<evidence type="ECO:0000313" key="2">
    <source>
        <dbReference type="Proteomes" id="UP000708298"/>
    </source>
</evidence>
<dbReference type="AlphaFoldDB" id="A0A963YUL3"/>
<evidence type="ECO:0000313" key="1">
    <source>
        <dbReference type="EMBL" id="MCB8877372.1"/>
    </source>
</evidence>
<reference evidence="1" key="1">
    <citation type="journal article" date="2021" name="Microorganisms">
        <title>Acidisoma silvae sp. nov. and Acidisomacellulosilytica sp. nov., Two Acidophilic Bacteria Isolated from Decaying Wood, Hydrolyzing Cellulose and Producing Poly-3-hydroxybutyrate.</title>
        <authorList>
            <person name="Mieszkin S."/>
            <person name="Pouder E."/>
            <person name="Uroz S."/>
            <person name="Simon-Colin C."/>
            <person name="Alain K."/>
        </authorList>
    </citation>
    <scope>NUCLEOTIDE SEQUENCE</scope>
    <source>
        <strain evidence="1">HW T2.11</strain>
    </source>
</reference>
<dbReference type="EMBL" id="JAESVB010000013">
    <property type="protein sequence ID" value="MCB8877372.1"/>
    <property type="molecule type" value="Genomic_DNA"/>
</dbReference>
<sequence length="147" mass="16428">MTAPGGRFLDQWRVTQAAFSETEQGRDVSLNRFGILQCGAAALSVFLDRNFVICRIRDRGLKVMGNVAKGRVYGRFTNGGLPLAARHVFVVEYDIQIGWLIENILDDAHCAMMGPVTTLTEIIETPRVQKMDLASLDVDWEMVPSIR</sequence>
<keyword evidence="2" id="KW-1185">Reference proteome</keyword>
<comment type="caution">
    <text evidence="1">The sequence shown here is derived from an EMBL/GenBank/DDBJ whole genome shotgun (WGS) entry which is preliminary data.</text>
</comment>
<accession>A0A963YUL3</accession>
<dbReference type="Proteomes" id="UP000708298">
    <property type="component" value="Unassembled WGS sequence"/>
</dbReference>
<organism evidence="1 2">
    <name type="scientific">Acidisoma silvae</name>
    <dbReference type="NCBI Taxonomy" id="2802396"/>
    <lineage>
        <taxon>Bacteria</taxon>
        <taxon>Pseudomonadati</taxon>
        <taxon>Pseudomonadota</taxon>
        <taxon>Alphaproteobacteria</taxon>
        <taxon>Acetobacterales</taxon>
        <taxon>Acidocellaceae</taxon>
        <taxon>Acidisoma</taxon>
    </lineage>
</organism>